<dbReference type="InterPro" id="IPR005025">
    <property type="entry name" value="FMN_Rdtase-like_dom"/>
</dbReference>
<comment type="similarity">
    <text evidence="1">Belongs to the WrbA family.</text>
</comment>
<evidence type="ECO:0000313" key="4">
    <source>
        <dbReference type="Proteomes" id="UP000460435"/>
    </source>
</evidence>
<dbReference type="EMBL" id="WLZY01000009">
    <property type="protein sequence ID" value="NDL60073.1"/>
    <property type="molecule type" value="Genomic_DNA"/>
</dbReference>
<dbReference type="Proteomes" id="UP000460435">
    <property type="component" value="Unassembled WGS sequence"/>
</dbReference>
<accession>A0A7K3M9W1</accession>
<keyword evidence="3" id="KW-0560">Oxidoreductase</keyword>
<evidence type="ECO:0000259" key="2">
    <source>
        <dbReference type="PROSITE" id="PS50902"/>
    </source>
</evidence>
<gene>
    <name evidence="3" type="primary">wrbA</name>
    <name evidence="3" type="ORF">F7O44_23640</name>
</gene>
<dbReference type="GO" id="GO:0010181">
    <property type="term" value="F:FMN binding"/>
    <property type="evidence" value="ECO:0007669"/>
    <property type="project" value="InterPro"/>
</dbReference>
<sequence>MRTTDARIAVIYYSSTGTVHRLATALAEGAADRGAEVRLRRAAELAPAAAIDSNPQWRAHLESTDHVASATHDDLVWANGYALGSPTRFGNVSSQLRQFLDTTSSLWERGVMANKPATGFTASYSTHGGQESTLLSLYNTLYHWGTLVLPTGYVDKDVAARTGGNPYGVALSQQHAAQDAGLLDAVLDAARLQGSRLAEVAARLAVGELEEAAA</sequence>
<evidence type="ECO:0000313" key="3">
    <source>
        <dbReference type="EMBL" id="NDL60073.1"/>
    </source>
</evidence>
<dbReference type="InterPro" id="IPR008254">
    <property type="entry name" value="Flavodoxin/NO_synth"/>
</dbReference>
<keyword evidence="4" id="KW-1185">Reference proteome</keyword>
<dbReference type="NCBIfam" id="TIGR01755">
    <property type="entry name" value="flav_wrbA"/>
    <property type="match status" value="1"/>
</dbReference>
<dbReference type="Gene3D" id="3.40.50.360">
    <property type="match status" value="1"/>
</dbReference>
<feature type="domain" description="Flavodoxin-like" evidence="2">
    <location>
        <begin position="8"/>
        <end position="198"/>
    </location>
</feature>
<dbReference type="RefSeq" id="WP_162452768.1">
    <property type="nucleotide sequence ID" value="NZ_WLZY01000009.1"/>
</dbReference>
<dbReference type="EC" id="1.6.5.2" evidence="3"/>
<proteinExistence type="inferred from homology"/>
<dbReference type="PROSITE" id="PS50902">
    <property type="entry name" value="FLAVODOXIN_LIKE"/>
    <property type="match status" value="1"/>
</dbReference>
<dbReference type="InterPro" id="IPR010089">
    <property type="entry name" value="Flavoprotein_WrbA-like"/>
</dbReference>
<organism evidence="3 4">
    <name type="scientific">Phytoactinopolyspora mesophila</name>
    <dbReference type="NCBI Taxonomy" id="2650750"/>
    <lineage>
        <taxon>Bacteria</taxon>
        <taxon>Bacillati</taxon>
        <taxon>Actinomycetota</taxon>
        <taxon>Actinomycetes</taxon>
        <taxon>Jiangellales</taxon>
        <taxon>Jiangellaceae</taxon>
        <taxon>Phytoactinopolyspora</taxon>
    </lineage>
</organism>
<dbReference type="AlphaFoldDB" id="A0A7K3M9W1"/>
<dbReference type="Pfam" id="PF03358">
    <property type="entry name" value="FMN_red"/>
    <property type="match status" value="1"/>
</dbReference>
<dbReference type="PANTHER" id="PTHR30546">
    <property type="entry name" value="FLAVODOXIN-RELATED PROTEIN WRBA-RELATED"/>
    <property type="match status" value="1"/>
</dbReference>
<dbReference type="GO" id="GO:0016020">
    <property type="term" value="C:membrane"/>
    <property type="evidence" value="ECO:0007669"/>
    <property type="project" value="TreeGrafter"/>
</dbReference>
<protein>
    <submittedName>
        <fullName evidence="3">NAD(P)H:quinone oxidoreductase</fullName>
        <ecNumber evidence="3">1.6.5.2</ecNumber>
    </submittedName>
</protein>
<dbReference type="PANTHER" id="PTHR30546:SF23">
    <property type="entry name" value="FLAVOPROTEIN-LIKE PROTEIN YCP4-RELATED"/>
    <property type="match status" value="1"/>
</dbReference>
<dbReference type="SUPFAM" id="SSF52218">
    <property type="entry name" value="Flavoproteins"/>
    <property type="match status" value="1"/>
</dbReference>
<comment type="caution">
    <text evidence="3">The sequence shown here is derived from an EMBL/GenBank/DDBJ whole genome shotgun (WGS) entry which is preliminary data.</text>
</comment>
<dbReference type="GO" id="GO:0003955">
    <property type="term" value="F:NAD(P)H dehydrogenase (quinone) activity"/>
    <property type="evidence" value="ECO:0007669"/>
    <property type="project" value="UniProtKB-EC"/>
</dbReference>
<name>A0A7K3M9W1_9ACTN</name>
<reference evidence="3 4" key="1">
    <citation type="submission" date="2019-11" db="EMBL/GenBank/DDBJ databases">
        <authorList>
            <person name="Li X.-J."/>
            <person name="Feng X.-M."/>
        </authorList>
    </citation>
    <scope>NUCLEOTIDE SEQUENCE [LARGE SCALE GENOMIC DNA]</scope>
    <source>
        <strain evidence="3 4">XMNu-373</strain>
    </source>
</reference>
<evidence type="ECO:0000256" key="1">
    <source>
        <dbReference type="ARBA" id="ARBA00006961"/>
    </source>
</evidence>
<dbReference type="NCBIfam" id="NF002999">
    <property type="entry name" value="PRK03767.1"/>
    <property type="match status" value="1"/>
</dbReference>
<dbReference type="InterPro" id="IPR029039">
    <property type="entry name" value="Flavoprotein-like_sf"/>
</dbReference>